<accession>A0A6N4R8R9</accession>
<dbReference type="PROSITE" id="PS00717">
    <property type="entry name" value="SIGMA54_1"/>
    <property type="match status" value="1"/>
</dbReference>
<evidence type="ECO:0000256" key="2">
    <source>
        <dbReference type="ARBA" id="ARBA00022478"/>
    </source>
</evidence>
<dbReference type="PROSITE" id="PS50044">
    <property type="entry name" value="SIGMA54_3"/>
    <property type="match status" value="1"/>
</dbReference>
<feature type="domain" description="RNA polymerase sigma factor 54 core-binding" evidence="11">
    <location>
        <begin position="123"/>
        <end position="314"/>
    </location>
</feature>
<dbReference type="Pfam" id="PF00309">
    <property type="entry name" value="Sigma54_AID"/>
    <property type="match status" value="1"/>
</dbReference>
<sequence length="495" mass="53700">MKTSVGLQLKQKQDVSMTAELRQAIEMLQLSGPEILDMVAREVSENPCLDYESEEDGSDRDFQAERAQEDVNGKTGDGQLVEWDMAWDQWAIRDEGAGGPAGDMYGGLGGVGGGDDEEGFGWEARATKEESLQDYLLKQYEEVVDEPKLRFIGRFLIDAVDEAGYLRVDMAEVAARLKVSEELVDDARAIIQTLDPAGVGARDLQECLRLQLHAMGKLDDVMDACLSHLDWVGLKAWGKIAAEVNSLRKKDKSQNADCDEEEVRLAVADIQLCNPKPAAGFGSAKIDSVTPDVVVVNTPDGWVVELNGAAFPKLLAYPPAKDGGAKSRSADEAKKFMTERFGRAKWLVNALEQRAKTTLAVARAVVAAQQQFFDAGVEFMVPLTLRTVAEGIGVHESTVSRVVNGKFMQTPWGVLGFKYFFASGVGSTGGTVAVAATSVQALIAKMVKSENPAKPLSDEQIVALLKSEGVEVARRTVAKYRGILGIPGTSERRVR</sequence>
<evidence type="ECO:0000256" key="8">
    <source>
        <dbReference type="ARBA" id="ARBA00023163"/>
    </source>
</evidence>
<dbReference type="Gene3D" id="1.10.10.1330">
    <property type="entry name" value="RNA polymerase sigma-54 factor, core-binding domain"/>
    <property type="match status" value="1"/>
</dbReference>
<reference evidence="12 13" key="1">
    <citation type="journal article" date="2017" name="Nat. Commun.">
        <title>In situ click chemistry generation of cyclooxygenase-2 inhibitors.</title>
        <authorList>
            <person name="Bhardwaj A."/>
            <person name="Kaur J."/>
            <person name="Wuest M."/>
            <person name="Wuest F."/>
        </authorList>
    </citation>
    <scope>NUCLEOTIDE SEQUENCE [LARGE SCALE GENOMIC DNA]</scope>
    <source>
        <strain evidence="12">S2_018_000_R2_106</strain>
    </source>
</reference>
<dbReference type="InterPro" id="IPR038709">
    <property type="entry name" value="RpoN_core-bd_sf"/>
</dbReference>
<evidence type="ECO:0000256" key="5">
    <source>
        <dbReference type="ARBA" id="ARBA00023015"/>
    </source>
</evidence>
<dbReference type="PIRSF" id="PIRSF000774">
    <property type="entry name" value="RpoN"/>
    <property type="match status" value="1"/>
</dbReference>
<dbReference type="Pfam" id="PF04552">
    <property type="entry name" value="Sigma54_DBD"/>
    <property type="match status" value="1"/>
</dbReference>
<evidence type="ECO:0000259" key="11">
    <source>
        <dbReference type="Pfam" id="PF04963"/>
    </source>
</evidence>
<dbReference type="PRINTS" id="PR00045">
    <property type="entry name" value="SIGMA54FCT"/>
</dbReference>
<gene>
    <name evidence="12" type="primary">rpoN</name>
    <name evidence="12" type="ORF">DI628_06845</name>
</gene>
<evidence type="ECO:0000256" key="7">
    <source>
        <dbReference type="ARBA" id="ARBA00023125"/>
    </source>
</evidence>
<dbReference type="InterPro" id="IPR007634">
    <property type="entry name" value="RNA_pol_sigma_54_DNA-bd"/>
</dbReference>
<evidence type="ECO:0000313" key="12">
    <source>
        <dbReference type="EMBL" id="TKW60614.1"/>
    </source>
</evidence>
<dbReference type="GO" id="GO:0000428">
    <property type="term" value="C:DNA-directed RNA polymerase complex"/>
    <property type="evidence" value="ECO:0007669"/>
    <property type="project" value="UniProtKB-KW"/>
</dbReference>
<evidence type="ECO:0000256" key="1">
    <source>
        <dbReference type="ARBA" id="ARBA00008798"/>
    </source>
</evidence>
<keyword evidence="7 9" id="KW-0238">DNA-binding</keyword>
<feature type="domain" description="RNA polymerase sigma factor 54 DNA-binding" evidence="10">
    <location>
        <begin position="335"/>
        <end position="493"/>
    </location>
</feature>
<dbReference type="InterPro" id="IPR007046">
    <property type="entry name" value="RNA_pol_sigma_54_core-bd"/>
</dbReference>
<dbReference type="EMBL" id="VAFM01000002">
    <property type="protein sequence ID" value="TKW60614.1"/>
    <property type="molecule type" value="Genomic_DNA"/>
</dbReference>
<dbReference type="GO" id="GO:0016779">
    <property type="term" value="F:nucleotidyltransferase activity"/>
    <property type="evidence" value="ECO:0007669"/>
    <property type="project" value="UniProtKB-KW"/>
</dbReference>
<dbReference type="PROSITE" id="PS00718">
    <property type="entry name" value="SIGMA54_2"/>
    <property type="match status" value="1"/>
</dbReference>
<dbReference type="NCBIfam" id="TIGR02395">
    <property type="entry name" value="rpoN_sigma"/>
    <property type="match status" value="1"/>
</dbReference>
<protein>
    <recommendedName>
        <fullName evidence="9">RNA polymerase sigma-54 factor</fullName>
    </recommendedName>
</protein>
<evidence type="ECO:0000313" key="13">
    <source>
        <dbReference type="Proteomes" id="UP000320948"/>
    </source>
</evidence>
<dbReference type="PANTHER" id="PTHR32248">
    <property type="entry name" value="RNA POLYMERASE SIGMA-54 FACTOR"/>
    <property type="match status" value="1"/>
</dbReference>
<evidence type="ECO:0000259" key="10">
    <source>
        <dbReference type="Pfam" id="PF04552"/>
    </source>
</evidence>
<dbReference type="Proteomes" id="UP000320948">
    <property type="component" value="Unassembled WGS sequence"/>
</dbReference>
<comment type="similarity">
    <text evidence="1 9">Belongs to the sigma-54 factor family.</text>
</comment>
<dbReference type="Pfam" id="PF04963">
    <property type="entry name" value="Sigma54_CBD"/>
    <property type="match status" value="1"/>
</dbReference>
<dbReference type="GO" id="GO:0003677">
    <property type="term" value="F:DNA binding"/>
    <property type="evidence" value="ECO:0007669"/>
    <property type="project" value="UniProtKB-KW"/>
</dbReference>
<evidence type="ECO:0000256" key="3">
    <source>
        <dbReference type="ARBA" id="ARBA00022679"/>
    </source>
</evidence>
<name>A0A6N4R8R9_BLAVI</name>
<dbReference type="GO" id="GO:0016987">
    <property type="term" value="F:sigma factor activity"/>
    <property type="evidence" value="ECO:0007669"/>
    <property type="project" value="UniProtKB-KW"/>
</dbReference>
<dbReference type="GO" id="GO:0006352">
    <property type="term" value="P:DNA-templated transcription initiation"/>
    <property type="evidence" value="ECO:0007669"/>
    <property type="project" value="InterPro"/>
</dbReference>
<proteinExistence type="inferred from homology"/>
<evidence type="ECO:0000256" key="9">
    <source>
        <dbReference type="PIRNR" id="PIRNR000774"/>
    </source>
</evidence>
<evidence type="ECO:0000256" key="4">
    <source>
        <dbReference type="ARBA" id="ARBA00022695"/>
    </source>
</evidence>
<comment type="function">
    <text evidence="9">Sigma factors are initiation factors that promote the attachment of RNA polymerase to specific initiation sites and are then released.</text>
</comment>
<dbReference type="Gene3D" id="1.10.10.60">
    <property type="entry name" value="Homeodomain-like"/>
    <property type="match status" value="1"/>
</dbReference>
<dbReference type="InterPro" id="IPR000394">
    <property type="entry name" value="RNA_pol_sigma_54"/>
</dbReference>
<evidence type="ECO:0000256" key="6">
    <source>
        <dbReference type="ARBA" id="ARBA00023082"/>
    </source>
</evidence>
<keyword evidence="2 9" id="KW-0240">DNA-directed RNA polymerase</keyword>
<comment type="caution">
    <text evidence="12">The sequence shown here is derived from an EMBL/GenBank/DDBJ whole genome shotgun (WGS) entry which is preliminary data.</text>
</comment>
<dbReference type="GO" id="GO:0001216">
    <property type="term" value="F:DNA-binding transcription activator activity"/>
    <property type="evidence" value="ECO:0007669"/>
    <property type="project" value="InterPro"/>
</dbReference>
<dbReference type="AlphaFoldDB" id="A0A6N4R8R9"/>
<keyword evidence="8 9" id="KW-0804">Transcription</keyword>
<keyword evidence="6 9" id="KW-0731">Sigma factor</keyword>
<keyword evidence="3 9" id="KW-0808">Transferase</keyword>
<dbReference type="PANTHER" id="PTHR32248:SF4">
    <property type="entry name" value="RNA POLYMERASE SIGMA-54 FACTOR"/>
    <property type="match status" value="1"/>
</dbReference>
<keyword evidence="4 9" id="KW-0548">Nucleotidyltransferase</keyword>
<organism evidence="12 13">
    <name type="scientific">Blastochloris viridis</name>
    <name type="common">Rhodopseudomonas viridis</name>
    <dbReference type="NCBI Taxonomy" id="1079"/>
    <lineage>
        <taxon>Bacteria</taxon>
        <taxon>Pseudomonadati</taxon>
        <taxon>Pseudomonadota</taxon>
        <taxon>Alphaproteobacteria</taxon>
        <taxon>Hyphomicrobiales</taxon>
        <taxon>Blastochloridaceae</taxon>
        <taxon>Blastochloris</taxon>
    </lineage>
</organism>
<keyword evidence="5 9" id="KW-0805">Transcription regulation</keyword>